<feature type="compositionally biased region" description="Low complexity" evidence="12">
    <location>
        <begin position="191"/>
        <end position="214"/>
    </location>
</feature>
<dbReference type="InterPro" id="IPR023415">
    <property type="entry name" value="LDLR_class-A_CS"/>
</dbReference>
<feature type="compositionally biased region" description="Polar residues" evidence="12">
    <location>
        <begin position="113"/>
        <end position="122"/>
    </location>
</feature>
<dbReference type="Proteomes" id="UP000515158">
    <property type="component" value="Unplaced"/>
</dbReference>
<dbReference type="CDD" id="cd00112">
    <property type="entry name" value="LDLa"/>
    <property type="match status" value="1"/>
</dbReference>
<sequence length="414" mass="44274">MGQSGGLHNEATSHQGPDLNGKEPPTGDWSTADEMPAAPDHGDDEDADDALTLPGSPGRPAEEEASRDASTSTSSTSTSSTTTTTSTTKRVSTTTPSSSGADAEPVGNGSVPPVNQTAASGSKTDDDEEMVYDTDELVIEGDDGDAEYEGDTEQTLPEFLESILSLWSSTPAPRVLNGHRYGDTQAGDQWPVASSSSPSPSTRAPSPAVPSVPQVPALRSSADLHAALPYFELVAQSGCSARVRAFLCPLLEPECVPRGVQPRRPCRKLCRAVAEDCQDFILNNLDLSRVFDCSYYPDSPHGDECLDLSAGGGSCLPREFGCGDGTCIPQRWLCDGRSDCADGADERNCTSICPDDHFRQAPAPSLWDLRDTLWDIRNILWALPNSHRLVSETSAMVHGFAFQVQMRLQQLMQL</sequence>
<keyword evidence="9" id="KW-0325">Glycoprotein</keyword>
<accession>A0A6P9A8W7</accession>
<dbReference type="PROSITE" id="PS50068">
    <property type="entry name" value="LDLRA_2"/>
    <property type="match status" value="1"/>
</dbReference>
<dbReference type="InterPro" id="IPR002172">
    <property type="entry name" value="LDrepeatLR_classA_rpt"/>
</dbReference>
<evidence type="ECO:0000256" key="8">
    <source>
        <dbReference type="ARBA" id="ARBA00023157"/>
    </source>
</evidence>
<evidence type="ECO:0000256" key="4">
    <source>
        <dbReference type="ARBA" id="ARBA00022737"/>
    </source>
</evidence>
<keyword evidence="7" id="KW-0472">Membrane</keyword>
<keyword evidence="4" id="KW-0677">Repeat</keyword>
<evidence type="ECO:0000256" key="6">
    <source>
        <dbReference type="ARBA" id="ARBA00022989"/>
    </source>
</evidence>
<dbReference type="Gene3D" id="4.10.400.10">
    <property type="entry name" value="Low-density Lipoprotein Receptor"/>
    <property type="match status" value="1"/>
</dbReference>
<dbReference type="InterPro" id="IPR036055">
    <property type="entry name" value="LDL_receptor-like_sf"/>
</dbReference>
<evidence type="ECO:0000313" key="15">
    <source>
        <dbReference type="RefSeq" id="XP_034253714.1"/>
    </source>
</evidence>
<proteinExistence type="predicted"/>
<dbReference type="GeneID" id="117652731"/>
<evidence type="ECO:0000256" key="2">
    <source>
        <dbReference type="ARBA" id="ARBA00022692"/>
    </source>
</evidence>
<keyword evidence="8 11" id="KW-1015">Disulfide bond</keyword>
<feature type="disulfide bond" evidence="11">
    <location>
        <begin position="322"/>
        <end position="340"/>
    </location>
</feature>
<dbReference type="RefSeq" id="XP_034253714.1">
    <property type="nucleotide sequence ID" value="XM_034397823.1"/>
</dbReference>
<dbReference type="FunFam" id="4.10.400.10:FF:000034">
    <property type="entry name" value="Low-density lipoprotein receptor-related protein 2"/>
    <property type="match status" value="1"/>
</dbReference>
<dbReference type="Pfam" id="PF01392">
    <property type="entry name" value="Fz"/>
    <property type="match status" value="1"/>
</dbReference>
<dbReference type="InParanoid" id="A0A6P9A8W7"/>
<dbReference type="InterPro" id="IPR036790">
    <property type="entry name" value="Frizzled_dom_sf"/>
</dbReference>
<keyword evidence="6" id="KW-1133">Transmembrane helix</keyword>
<feature type="compositionally biased region" description="Low complexity" evidence="12">
    <location>
        <begin position="70"/>
        <end position="99"/>
    </location>
</feature>
<protein>
    <submittedName>
        <fullName evidence="15">Uncharacterized protein LOC117652731</fullName>
    </submittedName>
</protein>
<evidence type="ECO:0000256" key="5">
    <source>
        <dbReference type="ARBA" id="ARBA00022968"/>
    </source>
</evidence>
<feature type="domain" description="FZ" evidence="13">
    <location>
        <begin position="239"/>
        <end position="308"/>
    </location>
</feature>
<dbReference type="OrthoDB" id="10006456at2759"/>
<dbReference type="AlphaFoldDB" id="A0A6P9A8W7"/>
<keyword evidence="3" id="KW-0732">Signal</keyword>
<reference evidence="15" key="1">
    <citation type="submission" date="2025-08" db="UniProtKB">
        <authorList>
            <consortium name="RefSeq"/>
        </authorList>
    </citation>
    <scope>IDENTIFICATION</scope>
    <source>
        <tissue evidence="15">Total insect</tissue>
    </source>
</reference>
<evidence type="ECO:0000256" key="12">
    <source>
        <dbReference type="SAM" id="MobiDB-lite"/>
    </source>
</evidence>
<dbReference type="SUPFAM" id="SSF63501">
    <property type="entry name" value="Frizzled cysteine-rich domain"/>
    <property type="match status" value="1"/>
</dbReference>
<feature type="region of interest" description="Disordered" evidence="12">
    <location>
        <begin position="1"/>
        <end position="135"/>
    </location>
</feature>
<evidence type="ECO:0000256" key="3">
    <source>
        <dbReference type="ARBA" id="ARBA00022729"/>
    </source>
</evidence>
<dbReference type="CDD" id="cd07066">
    <property type="entry name" value="CRD_FZ"/>
    <property type="match status" value="1"/>
</dbReference>
<evidence type="ECO:0000256" key="7">
    <source>
        <dbReference type="ARBA" id="ARBA00023136"/>
    </source>
</evidence>
<dbReference type="PROSITE" id="PS01209">
    <property type="entry name" value="LDLRA_1"/>
    <property type="match status" value="1"/>
</dbReference>
<gene>
    <name evidence="15" type="primary">LOC117652731</name>
</gene>
<comment type="subcellular location">
    <subcellularLocation>
        <location evidence="1">Cell membrane</location>
        <topology evidence="1">Single-pass type II membrane protein</topology>
    </subcellularLocation>
</comment>
<dbReference type="GO" id="GO:0016192">
    <property type="term" value="P:vesicle-mediated transport"/>
    <property type="evidence" value="ECO:0007669"/>
    <property type="project" value="UniProtKB-ARBA"/>
</dbReference>
<evidence type="ECO:0000259" key="13">
    <source>
        <dbReference type="PROSITE" id="PS50038"/>
    </source>
</evidence>
<dbReference type="SUPFAM" id="SSF57424">
    <property type="entry name" value="LDL receptor-like module"/>
    <property type="match status" value="1"/>
</dbReference>
<name>A0A6P9A8W7_THRPL</name>
<evidence type="ECO:0000313" key="14">
    <source>
        <dbReference type="Proteomes" id="UP000515158"/>
    </source>
</evidence>
<organism evidence="15">
    <name type="scientific">Thrips palmi</name>
    <name type="common">Melon thrips</name>
    <dbReference type="NCBI Taxonomy" id="161013"/>
    <lineage>
        <taxon>Eukaryota</taxon>
        <taxon>Metazoa</taxon>
        <taxon>Ecdysozoa</taxon>
        <taxon>Arthropoda</taxon>
        <taxon>Hexapoda</taxon>
        <taxon>Insecta</taxon>
        <taxon>Pterygota</taxon>
        <taxon>Neoptera</taxon>
        <taxon>Paraneoptera</taxon>
        <taxon>Thysanoptera</taxon>
        <taxon>Terebrantia</taxon>
        <taxon>Thripoidea</taxon>
        <taxon>Thripidae</taxon>
        <taxon>Thrips</taxon>
    </lineage>
</organism>
<dbReference type="Gene3D" id="1.10.2000.10">
    <property type="entry name" value="Frizzled cysteine-rich domain"/>
    <property type="match status" value="1"/>
</dbReference>
<dbReference type="KEGG" id="tpal:117652731"/>
<keyword evidence="14" id="KW-1185">Reference proteome</keyword>
<evidence type="ECO:0000256" key="1">
    <source>
        <dbReference type="ARBA" id="ARBA00004401"/>
    </source>
</evidence>
<feature type="compositionally biased region" description="Acidic residues" evidence="12">
    <location>
        <begin position="125"/>
        <end position="135"/>
    </location>
</feature>
<feature type="disulfide bond" evidence="11">
    <location>
        <begin position="334"/>
        <end position="349"/>
    </location>
</feature>
<keyword evidence="2" id="KW-0812">Transmembrane</keyword>
<feature type="disulfide bond" evidence="11">
    <location>
        <begin position="315"/>
        <end position="327"/>
    </location>
</feature>
<comment type="caution">
    <text evidence="10">Lacks conserved residue(s) required for the propagation of feature annotation.</text>
</comment>
<dbReference type="SMART" id="SM00192">
    <property type="entry name" value="LDLa"/>
    <property type="match status" value="1"/>
</dbReference>
<dbReference type="PANTHER" id="PTHR24270:SF61">
    <property type="entry name" value="EGF-LIKE DOMAIN-CONTAINING PROTEIN"/>
    <property type="match status" value="1"/>
</dbReference>
<dbReference type="InterPro" id="IPR050685">
    <property type="entry name" value="LDLR"/>
</dbReference>
<dbReference type="GO" id="GO:0005886">
    <property type="term" value="C:plasma membrane"/>
    <property type="evidence" value="ECO:0007669"/>
    <property type="project" value="UniProtKB-SubCell"/>
</dbReference>
<feature type="disulfide bond" evidence="10">
    <location>
        <begin position="239"/>
        <end position="277"/>
    </location>
</feature>
<dbReference type="InterPro" id="IPR020067">
    <property type="entry name" value="Frizzled_dom"/>
</dbReference>
<feature type="region of interest" description="Disordered" evidence="12">
    <location>
        <begin position="177"/>
        <end position="214"/>
    </location>
</feature>
<evidence type="ECO:0000256" key="9">
    <source>
        <dbReference type="ARBA" id="ARBA00023180"/>
    </source>
</evidence>
<keyword evidence="5" id="KW-0735">Signal-anchor</keyword>
<evidence type="ECO:0000256" key="10">
    <source>
        <dbReference type="PROSITE-ProRule" id="PRU00090"/>
    </source>
</evidence>
<dbReference type="PROSITE" id="PS50038">
    <property type="entry name" value="FZ"/>
    <property type="match status" value="1"/>
</dbReference>
<dbReference type="PANTHER" id="PTHR24270">
    <property type="entry name" value="LOW-DENSITY LIPOPROTEIN RECEPTOR-RELATED"/>
    <property type="match status" value="1"/>
</dbReference>
<evidence type="ECO:0000256" key="11">
    <source>
        <dbReference type="PROSITE-ProRule" id="PRU00124"/>
    </source>
</evidence>
<dbReference type="Pfam" id="PF00057">
    <property type="entry name" value="Ldl_recept_a"/>
    <property type="match status" value="1"/>
</dbReference>